<accession>A0A498PYI2</accession>
<evidence type="ECO:0000259" key="2">
    <source>
        <dbReference type="Pfam" id="PF00582"/>
    </source>
</evidence>
<evidence type="ECO:0000256" key="1">
    <source>
        <dbReference type="ARBA" id="ARBA00008791"/>
    </source>
</evidence>
<dbReference type="AlphaFoldDB" id="A0A498PYI2"/>
<dbReference type="Proteomes" id="UP000273307">
    <property type="component" value="Unassembled WGS sequence"/>
</dbReference>
<evidence type="ECO:0000313" key="3">
    <source>
        <dbReference type="EMBL" id="VBA37784.1"/>
    </source>
</evidence>
<dbReference type="Pfam" id="PF00582">
    <property type="entry name" value="Usp"/>
    <property type="match status" value="1"/>
</dbReference>
<dbReference type="PANTHER" id="PTHR46553:SF3">
    <property type="entry name" value="ADENINE NUCLEOTIDE ALPHA HYDROLASES-LIKE SUPERFAMILY PROTEIN"/>
    <property type="match status" value="1"/>
</dbReference>
<dbReference type="PRINTS" id="PR01438">
    <property type="entry name" value="UNVRSLSTRESS"/>
</dbReference>
<dbReference type="InterPro" id="IPR014729">
    <property type="entry name" value="Rossmann-like_a/b/a_fold"/>
</dbReference>
<comment type="similarity">
    <text evidence="1">Belongs to the universal stress protein A family.</text>
</comment>
<reference evidence="3 4" key="1">
    <citation type="submission" date="2018-09" db="EMBL/GenBank/DDBJ databases">
        <authorList>
            <person name="Tagini F."/>
        </authorList>
    </citation>
    <scope>NUCLEOTIDE SEQUENCE [LARGE SCALE GENOMIC DNA]</scope>
    <source>
        <strain evidence="3 4">MK136</strain>
    </source>
</reference>
<feature type="domain" description="UspA" evidence="2">
    <location>
        <begin position="1"/>
        <end position="132"/>
    </location>
</feature>
<sequence>MKPVVVGIDGSTAAITAALWGTDEAVSAAVPLRLISVIKTTHPCPEDYERDLRHAVTSLRAAQAAVAATGKPIKVDTDTPRGPAGAVLVEASRDAGLICVGSAGIGRYARSILGSAASELAEKAHCPVAVIRPDADQPPADINWLVGPSGHPVFRHPHCSVLVVRD</sequence>
<dbReference type="OrthoDB" id="4614783at2"/>
<dbReference type="Gene3D" id="3.40.50.620">
    <property type="entry name" value="HUPs"/>
    <property type="match status" value="1"/>
</dbReference>
<dbReference type="SUPFAM" id="SSF52402">
    <property type="entry name" value="Adenine nucleotide alpha hydrolases-like"/>
    <property type="match status" value="1"/>
</dbReference>
<name>A0A498PYI2_9MYCO</name>
<dbReference type="InterPro" id="IPR006015">
    <property type="entry name" value="Universal_stress_UspA"/>
</dbReference>
<dbReference type="PANTHER" id="PTHR46553">
    <property type="entry name" value="ADENINE NUCLEOTIDE ALPHA HYDROLASES-LIKE SUPERFAMILY PROTEIN"/>
    <property type="match status" value="1"/>
</dbReference>
<dbReference type="EMBL" id="UPHP01000047">
    <property type="protein sequence ID" value="VBA37784.1"/>
    <property type="molecule type" value="Genomic_DNA"/>
</dbReference>
<dbReference type="InterPro" id="IPR006016">
    <property type="entry name" value="UspA"/>
</dbReference>
<proteinExistence type="inferred from homology"/>
<evidence type="ECO:0000313" key="4">
    <source>
        <dbReference type="Proteomes" id="UP000273307"/>
    </source>
</evidence>
<keyword evidence="4" id="KW-1185">Reference proteome</keyword>
<gene>
    <name evidence="3" type="ORF">LAUMK136_02113</name>
</gene>
<organism evidence="3 4">
    <name type="scientific">Mycobacterium attenuatum</name>
    <dbReference type="NCBI Taxonomy" id="2341086"/>
    <lineage>
        <taxon>Bacteria</taxon>
        <taxon>Bacillati</taxon>
        <taxon>Actinomycetota</taxon>
        <taxon>Actinomycetes</taxon>
        <taxon>Mycobacteriales</taxon>
        <taxon>Mycobacteriaceae</taxon>
        <taxon>Mycobacterium</taxon>
    </lineage>
</organism>
<protein>
    <submittedName>
        <fullName evidence="3">Universal stress protein</fullName>
    </submittedName>
</protein>